<evidence type="ECO:0000259" key="4">
    <source>
        <dbReference type="PROSITE" id="PS50043"/>
    </source>
</evidence>
<evidence type="ECO:0000313" key="6">
    <source>
        <dbReference type="Proteomes" id="UP001596550"/>
    </source>
</evidence>
<dbReference type="InterPro" id="IPR036388">
    <property type="entry name" value="WH-like_DNA-bd_sf"/>
</dbReference>
<comment type="caution">
    <text evidence="5">The sequence shown here is derived from an EMBL/GenBank/DDBJ whole genome shotgun (WGS) entry which is preliminary data.</text>
</comment>
<gene>
    <name evidence="5" type="ORF">ACFQO9_01270</name>
</gene>
<protein>
    <submittedName>
        <fullName evidence="5">Response regulator transcription factor</fullName>
    </submittedName>
</protein>
<keyword evidence="2" id="KW-0238">DNA-binding</keyword>
<evidence type="ECO:0000256" key="1">
    <source>
        <dbReference type="ARBA" id="ARBA00023015"/>
    </source>
</evidence>
<evidence type="ECO:0000256" key="2">
    <source>
        <dbReference type="ARBA" id="ARBA00023125"/>
    </source>
</evidence>
<dbReference type="InterPro" id="IPR000792">
    <property type="entry name" value="Tscrpt_reg_LuxR_C"/>
</dbReference>
<dbReference type="Gene3D" id="3.30.450.20">
    <property type="entry name" value="PAS domain"/>
    <property type="match status" value="1"/>
</dbReference>
<dbReference type="CDD" id="cd06170">
    <property type="entry name" value="LuxR_C_like"/>
    <property type="match status" value="1"/>
</dbReference>
<dbReference type="Gene3D" id="1.10.10.10">
    <property type="entry name" value="Winged helix-like DNA-binding domain superfamily/Winged helix DNA-binding domain"/>
    <property type="match status" value="1"/>
</dbReference>
<dbReference type="SMART" id="SM00421">
    <property type="entry name" value="HTH_LUXR"/>
    <property type="match status" value="1"/>
</dbReference>
<sequence length="240" mass="27449">MKNNYQLATDRPVAAVVERKHLDSDTVSRTIQAVTQLTSGNVFIINNKTLDIPKTSLEKYCENKHGLDCNNQSVNNNTLYNTCCLFSDFLSQIPVNRRLEYSISYDFEINDQSGKKVLYNHKITPLSLSQNGRIEMSLCIASVSMSKSPGNLIISSKLSDIIWKYCKESEKWHPEFKIKLTARETDIVRSYLQGYTIDEIASKLFITSATVKWHRRKLFEKLNVKNITEAISCLVINNLL</sequence>
<dbReference type="Pfam" id="PF00196">
    <property type="entry name" value="GerE"/>
    <property type="match status" value="1"/>
</dbReference>
<dbReference type="EMBL" id="JBHTCR010000001">
    <property type="protein sequence ID" value="MFC7345345.1"/>
    <property type="molecule type" value="Genomic_DNA"/>
</dbReference>
<dbReference type="InterPro" id="IPR016032">
    <property type="entry name" value="Sig_transdc_resp-reg_C-effctor"/>
</dbReference>
<dbReference type="SUPFAM" id="SSF46894">
    <property type="entry name" value="C-terminal effector domain of the bipartite response regulators"/>
    <property type="match status" value="1"/>
</dbReference>
<reference evidence="6" key="1">
    <citation type="journal article" date="2019" name="Int. J. Syst. Evol. Microbiol.">
        <title>The Global Catalogue of Microorganisms (GCM) 10K type strain sequencing project: providing services to taxonomists for standard genome sequencing and annotation.</title>
        <authorList>
            <consortium name="The Broad Institute Genomics Platform"/>
            <consortium name="The Broad Institute Genome Sequencing Center for Infectious Disease"/>
            <person name="Wu L."/>
            <person name="Ma J."/>
        </authorList>
    </citation>
    <scope>NUCLEOTIDE SEQUENCE [LARGE SCALE GENOMIC DNA]</scope>
    <source>
        <strain evidence="6">CCUG 54781</strain>
    </source>
</reference>
<evidence type="ECO:0000256" key="3">
    <source>
        <dbReference type="ARBA" id="ARBA00023163"/>
    </source>
</evidence>
<dbReference type="PROSITE" id="PS50043">
    <property type="entry name" value="HTH_LUXR_2"/>
    <property type="match status" value="1"/>
</dbReference>
<dbReference type="PANTHER" id="PTHR44688">
    <property type="entry name" value="DNA-BINDING TRANSCRIPTIONAL ACTIVATOR DEVR_DOSR"/>
    <property type="match status" value="1"/>
</dbReference>
<name>A0ABW2LVN7_9FLAO</name>
<organism evidence="5 6">
    <name type="scientific">Chryseobacterium zhengzhouense</name>
    <dbReference type="NCBI Taxonomy" id="1636086"/>
    <lineage>
        <taxon>Bacteria</taxon>
        <taxon>Pseudomonadati</taxon>
        <taxon>Bacteroidota</taxon>
        <taxon>Flavobacteriia</taxon>
        <taxon>Flavobacteriales</taxon>
        <taxon>Weeksellaceae</taxon>
        <taxon>Chryseobacterium group</taxon>
        <taxon>Chryseobacterium</taxon>
    </lineage>
</organism>
<keyword evidence="3" id="KW-0804">Transcription</keyword>
<dbReference type="PRINTS" id="PR00038">
    <property type="entry name" value="HTHLUXR"/>
</dbReference>
<keyword evidence="1" id="KW-0805">Transcription regulation</keyword>
<dbReference type="PANTHER" id="PTHR44688:SF16">
    <property type="entry name" value="DNA-BINDING TRANSCRIPTIONAL ACTIVATOR DEVR_DOSR"/>
    <property type="match status" value="1"/>
</dbReference>
<dbReference type="Proteomes" id="UP001596550">
    <property type="component" value="Unassembled WGS sequence"/>
</dbReference>
<dbReference type="RefSeq" id="WP_378172187.1">
    <property type="nucleotide sequence ID" value="NZ_JBHTCR010000001.1"/>
</dbReference>
<feature type="domain" description="HTH luxR-type" evidence="4">
    <location>
        <begin position="173"/>
        <end position="238"/>
    </location>
</feature>
<keyword evidence="6" id="KW-1185">Reference proteome</keyword>
<proteinExistence type="predicted"/>
<accession>A0ABW2LVN7</accession>
<evidence type="ECO:0000313" key="5">
    <source>
        <dbReference type="EMBL" id="MFC7345345.1"/>
    </source>
</evidence>